<evidence type="ECO:0000256" key="1">
    <source>
        <dbReference type="SAM" id="SignalP"/>
    </source>
</evidence>
<sequence>MAALLARPWTVLLLCLSVSLILVSVSAANNDKSPKLQSNFQLITTPKFGRRDVLITCVDDKKKQTCAVTCPNRCRNKCVGICPSCKTYCLCDLFPGTACGDPRFTGADGNIFYFHGKKDQDFCILSDSELHINAHFIGKHNPKKSRDFTWIQALGIIFGNNHRLYIGVEKTVTWDDDVDRIVITFDGEGIEIPTETKTEWVPATVPSLIITRTSDTNGIMVELRGIFTITTNAVPITKEESETHNYGVTPDDSLAHIDLSFKFHSLSEDVHGVLGQTYQPDYVNKLDVRKKMPLMTGVASYSSSSIFATDCAVARFHGKPEIATVTKKADN</sequence>
<evidence type="ECO:0008006" key="4">
    <source>
        <dbReference type="Google" id="ProtNLM"/>
    </source>
</evidence>
<keyword evidence="1" id="KW-0732">Signal</keyword>
<dbReference type="InterPro" id="IPR009646">
    <property type="entry name" value="Root_cap"/>
</dbReference>
<feature type="signal peptide" evidence="1">
    <location>
        <begin position="1"/>
        <end position="27"/>
    </location>
</feature>
<dbReference type="OrthoDB" id="2012063at2759"/>
<reference evidence="2" key="1">
    <citation type="journal article" date="2022" name="Cell">
        <title>Repeat-based holocentromeres influence genome architecture and karyotype evolution.</title>
        <authorList>
            <person name="Hofstatter P.G."/>
            <person name="Thangavel G."/>
            <person name="Lux T."/>
            <person name="Neumann P."/>
            <person name="Vondrak T."/>
            <person name="Novak P."/>
            <person name="Zhang M."/>
            <person name="Costa L."/>
            <person name="Castellani M."/>
            <person name="Scott A."/>
            <person name="Toegelov H."/>
            <person name="Fuchs J."/>
            <person name="Mata-Sucre Y."/>
            <person name="Dias Y."/>
            <person name="Vanzela A.L.L."/>
            <person name="Huettel B."/>
            <person name="Almeida C.C.S."/>
            <person name="Simkova H."/>
            <person name="Souza G."/>
            <person name="Pedrosa-Harand A."/>
            <person name="Macas J."/>
            <person name="Mayer K.F.X."/>
            <person name="Houben A."/>
            <person name="Marques A."/>
        </authorList>
    </citation>
    <scope>NUCLEOTIDE SEQUENCE</scope>
    <source>
        <strain evidence="2">RhyBre1mFocal</strain>
    </source>
</reference>
<gene>
    <name evidence="2" type="ORF">LUZ63_003947</name>
</gene>
<dbReference type="Proteomes" id="UP001151287">
    <property type="component" value="Unassembled WGS sequence"/>
</dbReference>
<protein>
    <recommendedName>
        <fullName evidence="4">Root cap</fullName>
    </recommendedName>
</protein>
<accession>A0A9Q0D1N7</accession>
<feature type="chain" id="PRO_5040415784" description="Root cap" evidence="1">
    <location>
        <begin position="28"/>
        <end position="331"/>
    </location>
</feature>
<evidence type="ECO:0000313" key="2">
    <source>
        <dbReference type="EMBL" id="KAJ1704168.1"/>
    </source>
</evidence>
<dbReference type="AlphaFoldDB" id="A0A9Q0D1N7"/>
<dbReference type="Pfam" id="PF06830">
    <property type="entry name" value="Root_cap"/>
    <property type="match status" value="1"/>
</dbReference>
<comment type="caution">
    <text evidence="2">The sequence shown here is derived from an EMBL/GenBank/DDBJ whole genome shotgun (WGS) entry which is preliminary data.</text>
</comment>
<proteinExistence type="predicted"/>
<organism evidence="2 3">
    <name type="scientific">Rhynchospora breviuscula</name>
    <dbReference type="NCBI Taxonomy" id="2022672"/>
    <lineage>
        <taxon>Eukaryota</taxon>
        <taxon>Viridiplantae</taxon>
        <taxon>Streptophyta</taxon>
        <taxon>Embryophyta</taxon>
        <taxon>Tracheophyta</taxon>
        <taxon>Spermatophyta</taxon>
        <taxon>Magnoliopsida</taxon>
        <taxon>Liliopsida</taxon>
        <taxon>Poales</taxon>
        <taxon>Cyperaceae</taxon>
        <taxon>Cyperoideae</taxon>
        <taxon>Rhynchosporeae</taxon>
        <taxon>Rhynchospora</taxon>
    </lineage>
</organism>
<evidence type="ECO:0000313" key="3">
    <source>
        <dbReference type="Proteomes" id="UP001151287"/>
    </source>
</evidence>
<dbReference type="PANTHER" id="PTHR31656">
    <property type="entry name" value="ROOT CAP DOMAIN-CONTAINING PROTEIN"/>
    <property type="match status" value="1"/>
</dbReference>
<dbReference type="EMBL" id="JAMQYH010000001">
    <property type="protein sequence ID" value="KAJ1704168.1"/>
    <property type="molecule type" value="Genomic_DNA"/>
</dbReference>
<keyword evidence="3" id="KW-1185">Reference proteome</keyword>
<name>A0A9Q0D1N7_9POAL</name>